<evidence type="ECO:0000313" key="4">
    <source>
        <dbReference type="Proteomes" id="UP000199202"/>
    </source>
</evidence>
<keyword evidence="4" id="KW-1185">Reference proteome</keyword>
<name>A0A1G8TWL5_9ACTN</name>
<keyword evidence="2" id="KW-0732">Signal</keyword>
<evidence type="ECO:0000256" key="2">
    <source>
        <dbReference type="SAM" id="SignalP"/>
    </source>
</evidence>
<evidence type="ECO:0000313" key="3">
    <source>
        <dbReference type="EMBL" id="SDJ45966.1"/>
    </source>
</evidence>
<evidence type="ECO:0000256" key="1">
    <source>
        <dbReference type="SAM" id="MobiDB-lite"/>
    </source>
</evidence>
<organism evidence="3 4">
    <name type="scientific">Nonomuraea jiangxiensis</name>
    <dbReference type="NCBI Taxonomy" id="633440"/>
    <lineage>
        <taxon>Bacteria</taxon>
        <taxon>Bacillati</taxon>
        <taxon>Actinomycetota</taxon>
        <taxon>Actinomycetes</taxon>
        <taxon>Streptosporangiales</taxon>
        <taxon>Streptosporangiaceae</taxon>
        <taxon>Nonomuraea</taxon>
    </lineage>
</organism>
<feature type="compositionally biased region" description="Basic and acidic residues" evidence="1">
    <location>
        <begin position="139"/>
        <end position="152"/>
    </location>
</feature>
<proteinExistence type="predicted"/>
<feature type="region of interest" description="Disordered" evidence="1">
    <location>
        <begin position="110"/>
        <end position="152"/>
    </location>
</feature>
<evidence type="ECO:0008006" key="5">
    <source>
        <dbReference type="Google" id="ProtNLM"/>
    </source>
</evidence>
<dbReference type="AlphaFoldDB" id="A0A1G8TWL5"/>
<accession>A0A1G8TWL5</accession>
<sequence>MKKITWRLASAAATLAVTGGILFSTGGAAAAATGQVEGVSVAATSVTARHGGYLQRWDGLRWWYRYSGHGDWYSAGHGERYRFDGHRFYRWDDGKWKPVSAAYARHHSLDRDDLNGRPRTHHVKHNDHGHAGHAHHGGKGHDNDDHSGRDHH</sequence>
<dbReference type="OrthoDB" id="5198757at2"/>
<dbReference type="RefSeq" id="WP_090934824.1">
    <property type="nucleotide sequence ID" value="NZ_FNDJ01000010.1"/>
</dbReference>
<feature type="compositionally biased region" description="Basic residues" evidence="1">
    <location>
        <begin position="118"/>
        <end position="138"/>
    </location>
</feature>
<feature type="signal peptide" evidence="2">
    <location>
        <begin position="1"/>
        <end position="30"/>
    </location>
</feature>
<protein>
    <recommendedName>
        <fullName evidence="5">YXWGXW repeat-containing protein</fullName>
    </recommendedName>
</protein>
<dbReference type="Proteomes" id="UP000199202">
    <property type="component" value="Unassembled WGS sequence"/>
</dbReference>
<dbReference type="EMBL" id="FNDJ01000010">
    <property type="protein sequence ID" value="SDJ45966.1"/>
    <property type="molecule type" value="Genomic_DNA"/>
</dbReference>
<feature type="chain" id="PRO_5011753045" description="YXWGXW repeat-containing protein" evidence="2">
    <location>
        <begin position="31"/>
        <end position="152"/>
    </location>
</feature>
<reference evidence="3 4" key="1">
    <citation type="submission" date="2016-10" db="EMBL/GenBank/DDBJ databases">
        <authorList>
            <person name="de Groot N.N."/>
        </authorList>
    </citation>
    <scope>NUCLEOTIDE SEQUENCE [LARGE SCALE GENOMIC DNA]</scope>
    <source>
        <strain evidence="3 4">CGMCC 4.6533</strain>
    </source>
</reference>
<gene>
    <name evidence="3" type="ORF">SAMN05421869_110312</name>
</gene>